<reference evidence="1" key="1">
    <citation type="submission" date="2020-01" db="EMBL/GenBank/DDBJ databases">
        <authorList>
            <consortium name="DOE Joint Genome Institute"/>
            <person name="Haridas S."/>
            <person name="Albert R."/>
            <person name="Binder M."/>
            <person name="Bloem J."/>
            <person name="Labutti K."/>
            <person name="Salamov A."/>
            <person name="Andreopoulos B."/>
            <person name="Baker S.E."/>
            <person name="Barry K."/>
            <person name="Bills G."/>
            <person name="Bluhm B.H."/>
            <person name="Cannon C."/>
            <person name="Castanera R."/>
            <person name="Culley D.E."/>
            <person name="Daum C."/>
            <person name="Ezra D."/>
            <person name="Gonzalez J.B."/>
            <person name="Henrissat B."/>
            <person name="Kuo A."/>
            <person name="Liang C."/>
            <person name="Lipzen A."/>
            <person name="Lutzoni F."/>
            <person name="Magnuson J."/>
            <person name="Mondo S."/>
            <person name="Nolan M."/>
            <person name="Ohm R."/>
            <person name="Pangilinan J."/>
            <person name="Park H.-J."/>
            <person name="Ramirez L."/>
            <person name="Alfaro M."/>
            <person name="Sun H."/>
            <person name="Tritt A."/>
            <person name="Yoshinaga Y."/>
            <person name="Zwiers L.-H."/>
            <person name="Turgeon B.G."/>
            <person name="Goodwin S.B."/>
            <person name="Spatafora J.W."/>
            <person name="Crous P.W."/>
            <person name="Grigoriev I.V."/>
        </authorList>
    </citation>
    <scope>NUCLEOTIDE SEQUENCE</scope>
    <source>
        <strain evidence="1">IPT5</strain>
    </source>
</reference>
<accession>A0A6A7APZ6</accession>
<evidence type="ECO:0000313" key="1">
    <source>
        <dbReference type="EMBL" id="KAF2844814.1"/>
    </source>
</evidence>
<evidence type="ECO:0000313" key="2">
    <source>
        <dbReference type="Proteomes" id="UP000799423"/>
    </source>
</evidence>
<keyword evidence="2" id="KW-1185">Reference proteome</keyword>
<name>A0A6A7APZ6_9PLEO</name>
<dbReference type="AlphaFoldDB" id="A0A6A7APZ6"/>
<gene>
    <name evidence="1" type="ORF">T440DRAFT_473090</name>
</gene>
<proteinExistence type="predicted"/>
<dbReference type="EMBL" id="MU006362">
    <property type="protein sequence ID" value="KAF2844814.1"/>
    <property type="molecule type" value="Genomic_DNA"/>
</dbReference>
<sequence>MSTTVFSEKTSKVKCARFYFEYKGHPLEDLATFREITLQERADKPMVYFAGDSSLDNKFWVNLADRDPTVAVPDIYHKALDIPQPKPDVAFWLNHVLGDRATALNTAVEESMIRERDNSLLPHDEFIRDKIRPQDTLIISVGGNDIAFKPSFWTIINMLRLAWLTPLSHLEDGSASSLRYFRTLFGDKIQAYVTKLTAITKPRAVIVCMIYYPLESGLDQKSWADLQLTALGYDRWPGQLQAAIRAMYRQATMEIRVDGVEIVPCALYEVLDGKGGGDYTDRVEPNEGGRKMAERFGAILEGLWVDNENIS</sequence>
<protein>
    <recommendedName>
        <fullName evidence="3">SGNH hydrolase-type esterase domain-containing protein</fullName>
    </recommendedName>
</protein>
<organism evidence="1 2">
    <name type="scientific">Plenodomus tracheiphilus IPT5</name>
    <dbReference type="NCBI Taxonomy" id="1408161"/>
    <lineage>
        <taxon>Eukaryota</taxon>
        <taxon>Fungi</taxon>
        <taxon>Dikarya</taxon>
        <taxon>Ascomycota</taxon>
        <taxon>Pezizomycotina</taxon>
        <taxon>Dothideomycetes</taxon>
        <taxon>Pleosporomycetidae</taxon>
        <taxon>Pleosporales</taxon>
        <taxon>Pleosporineae</taxon>
        <taxon>Leptosphaeriaceae</taxon>
        <taxon>Plenodomus</taxon>
    </lineage>
</organism>
<evidence type="ECO:0008006" key="3">
    <source>
        <dbReference type="Google" id="ProtNLM"/>
    </source>
</evidence>
<dbReference type="OrthoDB" id="2150942at2759"/>
<dbReference type="Proteomes" id="UP000799423">
    <property type="component" value="Unassembled WGS sequence"/>
</dbReference>